<organism evidence="3 4">
    <name type="scientific">Pseudallescheria apiosperma</name>
    <name type="common">Scedosporium apiospermum</name>
    <dbReference type="NCBI Taxonomy" id="563466"/>
    <lineage>
        <taxon>Eukaryota</taxon>
        <taxon>Fungi</taxon>
        <taxon>Dikarya</taxon>
        <taxon>Ascomycota</taxon>
        <taxon>Pezizomycotina</taxon>
        <taxon>Sordariomycetes</taxon>
        <taxon>Hypocreomycetidae</taxon>
        <taxon>Microascales</taxon>
        <taxon>Microascaceae</taxon>
        <taxon>Scedosporium</taxon>
    </lineage>
</organism>
<feature type="compositionally biased region" description="Low complexity" evidence="1">
    <location>
        <begin position="43"/>
        <end position="52"/>
    </location>
</feature>
<feature type="compositionally biased region" description="Low complexity" evidence="1">
    <location>
        <begin position="375"/>
        <end position="392"/>
    </location>
</feature>
<feature type="domain" description="DUF7896" evidence="2">
    <location>
        <begin position="441"/>
        <end position="529"/>
    </location>
</feature>
<dbReference type="InterPro" id="IPR057218">
    <property type="entry name" value="DUF7896"/>
</dbReference>
<dbReference type="PANTHER" id="PTHR42031:SF1">
    <property type="entry name" value="KEY LIME PATHOGENICITY PROTEIN"/>
    <property type="match status" value="1"/>
</dbReference>
<dbReference type="OrthoDB" id="5377599at2759"/>
<proteinExistence type="predicted"/>
<comment type="caution">
    <text evidence="3">The sequence shown here is derived from an EMBL/GenBank/DDBJ whole genome shotgun (WGS) entry which is preliminary data.</text>
</comment>
<evidence type="ECO:0000256" key="1">
    <source>
        <dbReference type="SAM" id="MobiDB-lite"/>
    </source>
</evidence>
<protein>
    <recommendedName>
        <fullName evidence="2">DUF7896 domain-containing protein</fullName>
    </recommendedName>
</protein>
<dbReference type="AlphaFoldDB" id="A0A084G0S7"/>
<keyword evidence="4" id="KW-1185">Reference proteome</keyword>
<dbReference type="HOGENOM" id="CLU_397484_0_0_1"/>
<feature type="region of interest" description="Disordered" evidence="1">
    <location>
        <begin position="26"/>
        <end position="55"/>
    </location>
</feature>
<dbReference type="PANTHER" id="PTHR42031">
    <property type="entry name" value="KEY LIME PATHOGENICITY PROTEIN"/>
    <property type="match status" value="1"/>
</dbReference>
<accession>A0A084G0S7</accession>
<dbReference type="OMA" id="WPPMNEL"/>
<dbReference type="KEGG" id="sapo:SAPIO_CDS7835"/>
<sequence length="693" mass="75779">MQRQLASLQNTTGFLKEPKRILRETLKSSDLLSAQPRTHRLSSSDGASSSLSPNNAYQLVSSSSHQNQMGIASSRLATAAMTPRSQSNLDFSSAPVELDNRMTRSFSNVSAQSQPMSRSVSQVSNPSRVSINAGTQGFFLGANANIVDRTYQDESTIFASCVRPVPHRLPNVQEDPVLEIGQNPLDYLMSTDQDFHINDLMKSSYNPLAKDDYYAYPTSNATSTTPSLVSADSVAAADMDPLTRENSSVGHAFLDALPPPLSRTVSQDPADFGINLAAAAEKAAVVVPYRFGMDPFVAEKIGPVPFTLNVSQDSSPPTLYPVPESVGMSRTGSNSSIRSTMSNQERRAKEAFGRQIQNGLRTPIAPRGDPETIKSTSGRPSNGSSPSKSSASAKRHSTITQQYQRRKQPKVFCDKCDEYPAGFRGEHEFRRHTNSKHAAKVTKWICRDPAKDGIKSSVEAIHPLQKCKACVSAKQYGAYYNAAAHLRRAHFRKRAMRGKKHLDNGERRKLKPHDSSWPPMSELKHWMVQIQVRKGDGGEIIEEEVGEVGEEHTMVNDPDVQLESSRGVDLAKPQELRPNMRDDIVFVTSENGAGFDYTGLDANAYPGMIRDLSILDPIETMMDVMDGMDGMDVSQNPAAMNSASSSFEFPTFQHSASASPYQAAISPMTSPNPGSSATFGLFQIPDAFDNRLG</sequence>
<gene>
    <name evidence="3" type="ORF">SAPIO_CDS7835</name>
</gene>
<name>A0A084G0S7_PSEDA</name>
<evidence type="ECO:0000259" key="2">
    <source>
        <dbReference type="Pfam" id="PF25438"/>
    </source>
</evidence>
<feature type="region of interest" description="Disordered" evidence="1">
    <location>
        <begin position="497"/>
        <end position="518"/>
    </location>
</feature>
<dbReference type="VEuPathDB" id="FungiDB:SAPIO_CDS7835"/>
<dbReference type="GeneID" id="27726907"/>
<feature type="compositionally biased region" description="Polar residues" evidence="1">
    <location>
        <begin position="328"/>
        <end position="343"/>
    </location>
</feature>
<dbReference type="Pfam" id="PF25438">
    <property type="entry name" value="DUF7896"/>
    <property type="match status" value="1"/>
</dbReference>
<feature type="region of interest" description="Disordered" evidence="1">
    <location>
        <begin position="311"/>
        <end position="406"/>
    </location>
</feature>
<reference evidence="3 4" key="1">
    <citation type="journal article" date="2014" name="Genome Announc.">
        <title>Draft genome sequence of the pathogenic fungus Scedosporium apiospermum.</title>
        <authorList>
            <person name="Vandeputte P."/>
            <person name="Ghamrawi S."/>
            <person name="Rechenmann M."/>
            <person name="Iltis A."/>
            <person name="Giraud S."/>
            <person name="Fleury M."/>
            <person name="Thornton C."/>
            <person name="Delhaes L."/>
            <person name="Meyer W."/>
            <person name="Papon N."/>
            <person name="Bouchara J.P."/>
        </authorList>
    </citation>
    <scope>NUCLEOTIDE SEQUENCE [LARGE SCALE GENOMIC DNA]</scope>
    <source>
        <strain evidence="3 4">IHEM 14462</strain>
    </source>
</reference>
<evidence type="ECO:0000313" key="3">
    <source>
        <dbReference type="EMBL" id="KEZ40939.1"/>
    </source>
</evidence>
<dbReference type="Proteomes" id="UP000028545">
    <property type="component" value="Unassembled WGS sequence"/>
</dbReference>
<evidence type="ECO:0000313" key="4">
    <source>
        <dbReference type="Proteomes" id="UP000028545"/>
    </source>
</evidence>
<dbReference type="RefSeq" id="XP_016640738.1">
    <property type="nucleotide sequence ID" value="XM_016789621.1"/>
</dbReference>
<dbReference type="EMBL" id="JOWA01000111">
    <property type="protein sequence ID" value="KEZ40939.1"/>
    <property type="molecule type" value="Genomic_DNA"/>
</dbReference>